<evidence type="ECO:0000256" key="5">
    <source>
        <dbReference type="ARBA" id="ARBA00049194"/>
    </source>
</evidence>
<name>A0AAV1WFQ7_LUPLU</name>
<dbReference type="EC" id="1.2.1.3" evidence="4"/>
<evidence type="ECO:0000256" key="6">
    <source>
        <dbReference type="PROSITE-ProRule" id="PRU10007"/>
    </source>
</evidence>
<dbReference type="InterPro" id="IPR016162">
    <property type="entry name" value="Ald_DH_N"/>
</dbReference>
<evidence type="ECO:0000256" key="1">
    <source>
        <dbReference type="ARBA" id="ARBA00009986"/>
    </source>
</evidence>
<evidence type="ECO:0000259" key="8">
    <source>
        <dbReference type="Pfam" id="PF00171"/>
    </source>
</evidence>
<dbReference type="Gene3D" id="3.40.309.10">
    <property type="entry name" value="Aldehyde Dehydrogenase, Chain A, domain 2"/>
    <property type="match status" value="1"/>
</dbReference>
<dbReference type="GO" id="GO:0009737">
    <property type="term" value="P:response to abscisic acid"/>
    <property type="evidence" value="ECO:0007669"/>
    <property type="project" value="UniProtKB-ARBA"/>
</dbReference>
<dbReference type="PROSITE" id="PS00687">
    <property type="entry name" value="ALDEHYDE_DEHYDR_GLU"/>
    <property type="match status" value="1"/>
</dbReference>
<evidence type="ECO:0000256" key="3">
    <source>
        <dbReference type="ARBA" id="ARBA00023027"/>
    </source>
</evidence>
<gene>
    <name evidence="9" type="ORF">LLUT_LOCUS8928</name>
</gene>
<sequence>MAPEKVRTSLATFPSSAEIVSEPLGVVLVISAWNYPFLLSLDPVIGAIAAGNAVVLKPSEIAPASSSLLAKLLGEYMDNSSVRVVEGAVDETSALLQQKWDKIFYTGNGRVGRIVMAAAVKHLTPVVLELGGKSPVVVDSNINLEVAARRIIAGKWCCNSGQACVSPDYIITTKDYAPKLVDALKSELDKFYGKNPLESKDLSRIVNSNHFARLTKLLDDDKVSGKIACGGEKDENKLRIAPTVLLDVPRDSLIMTDEIFGPLLPIITVDKVEESFDIINSGPKPLAAYLFTNKKALKEKFVATISAGGLVINDTTLHLAVHTLPFGGIGDSGVGAYHGKFSFDAFSHKKAVLYRSFIGDASVRYPPYTNTSSRLLKAILGEGILGVIRVVFGWS</sequence>
<evidence type="ECO:0000313" key="10">
    <source>
        <dbReference type="Proteomes" id="UP001497480"/>
    </source>
</evidence>
<dbReference type="EMBL" id="CAXHTB010000006">
    <property type="protein sequence ID" value="CAL0307868.1"/>
    <property type="molecule type" value="Genomic_DNA"/>
</dbReference>
<dbReference type="PANTHER" id="PTHR43570">
    <property type="entry name" value="ALDEHYDE DEHYDROGENASE"/>
    <property type="match status" value="1"/>
</dbReference>
<feature type="active site" evidence="6">
    <location>
        <position position="129"/>
    </location>
</feature>
<dbReference type="GO" id="GO:0005737">
    <property type="term" value="C:cytoplasm"/>
    <property type="evidence" value="ECO:0007669"/>
    <property type="project" value="TreeGrafter"/>
</dbReference>
<dbReference type="GO" id="GO:0004029">
    <property type="term" value="F:aldehyde dehydrogenase (NAD+) activity"/>
    <property type="evidence" value="ECO:0007669"/>
    <property type="project" value="UniProtKB-EC"/>
</dbReference>
<dbReference type="FunFam" id="3.40.605.10:FF:000004">
    <property type="entry name" value="Aldehyde dehydrogenase"/>
    <property type="match status" value="1"/>
</dbReference>
<evidence type="ECO:0000256" key="4">
    <source>
        <dbReference type="ARBA" id="ARBA00024226"/>
    </source>
</evidence>
<proteinExistence type="inferred from homology"/>
<dbReference type="InterPro" id="IPR016161">
    <property type="entry name" value="Ald_DH/histidinol_DH"/>
</dbReference>
<evidence type="ECO:0000313" key="9">
    <source>
        <dbReference type="EMBL" id="CAL0307868.1"/>
    </source>
</evidence>
<keyword evidence="10" id="KW-1185">Reference proteome</keyword>
<comment type="catalytic activity">
    <reaction evidence="5">
        <text>an aldehyde + NAD(+) + H2O = a carboxylate + NADH + 2 H(+)</text>
        <dbReference type="Rhea" id="RHEA:16185"/>
        <dbReference type="ChEBI" id="CHEBI:15377"/>
        <dbReference type="ChEBI" id="CHEBI:15378"/>
        <dbReference type="ChEBI" id="CHEBI:17478"/>
        <dbReference type="ChEBI" id="CHEBI:29067"/>
        <dbReference type="ChEBI" id="CHEBI:57540"/>
        <dbReference type="ChEBI" id="CHEBI:57945"/>
        <dbReference type="EC" id="1.2.1.3"/>
    </reaction>
</comment>
<dbReference type="AlphaFoldDB" id="A0AAV1WFQ7"/>
<dbReference type="Gene3D" id="3.40.605.10">
    <property type="entry name" value="Aldehyde Dehydrogenase, Chain A, domain 1"/>
    <property type="match status" value="1"/>
</dbReference>
<dbReference type="Pfam" id="PF00171">
    <property type="entry name" value="Aldedh"/>
    <property type="match status" value="1"/>
</dbReference>
<comment type="caution">
    <text evidence="9">The sequence shown here is derived from an EMBL/GenBank/DDBJ whole genome shotgun (WGS) entry which is preliminary data.</text>
</comment>
<organism evidence="9 10">
    <name type="scientific">Lupinus luteus</name>
    <name type="common">European yellow lupine</name>
    <dbReference type="NCBI Taxonomy" id="3873"/>
    <lineage>
        <taxon>Eukaryota</taxon>
        <taxon>Viridiplantae</taxon>
        <taxon>Streptophyta</taxon>
        <taxon>Embryophyta</taxon>
        <taxon>Tracheophyta</taxon>
        <taxon>Spermatophyta</taxon>
        <taxon>Magnoliopsida</taxon>
        <taxon>eudicotyledons</taxon>
        <taxon>Gunneridae</taxon>
        <taxon>Pentapetalae</taxon>
        <taxon>rosids</taxon>
        <taxon>fabids</taxon>
        <taxon>Fabales</taxon>
        <taxon>Fabaceae</taxon>
        <taxon>Papilionoideae</taxon>
        <taxon>50 kb inversion clade</taxon>
        <taxon>genistoids sensu lato</taxon>
        <taxon>core genistoids</taxon>
        <taxon>Genisteae</taxon>
        <taxon>Lupinus</taxon>
    </lineage>
</organism>
<evidence type="ECO:0000256" key="2">
    <source>
        <dbReference type="ARBA" id="ARBA00023002"/>
    </source>
</evidence>
<evidence type="ECO:0000256" key="7">
    <source>
        <dbReference type="RuleBase" id="RU003345"/>
    </source>
</evidence>
<keyword evidence="3" id="KW-0520">NAD</keyword>
<dbReference type="InterPro" id="IPR012394">
    <property type="entry name" value="Aldehyde_DH_NAD(P)"/>
</dbReference>
<feature type="domain" description="Aldehyde dehydrogenase" evidence="8">
    <location>
        <begin position="17"/>
        <end position="352"/>
    </location>
</feature>
<dbReference type="SUPFAM" id="SSF53720">
    <property type="entry name" value="ALDH-like"/>
    <property type="match status" value="1"/>
</dbReference>
<dbReference type="Proteomes" id="UP001497480">
    <property type="component" value="Unassembled WGS sequence"/>
</dbReference>
<accession>A0AAV1WFQ7</accession>
<comment type="similarity">
    <text evidence="1 7">Belongs to the aldehyde dehydrogenase family.</text>
</comment>
<protein>
    <recommendedName>
        <fullName evidence="4">aldehyde dehydrogenase (NAD(+))</fullName>
        <ecNumber evidence="4">1.2.1.3</ecNumber>
    </recommendedName>
</protein>
<keyword evidence="2 7" id="KW-0560">Oxidoreductase</keyword>
<dbReference type="FunFam" id="3.40.309.10:FF:000003">
    <property type="entry name" value="Aldehyde dehydrogenase"/>
    <property type="match status" value="1"/>
</dbReference>
<dbReference type="InterPro" id="IPR015590">
    <property type="entry name" value="Aldehyde_DH_dom"/>
</dbReference>
<dbReference type="PANTHER" id="PTHR43570:SF16">
    <property type="entry name" value="ALDEHYDE DEHYDROGENASE TYPE III, ISOFORM Q"/>
    <property type="match status" value="1"/>
</dbReference>
<dbReference type="InterPro" id="IPR029510">
    <property type="entry name" value="Ald_DH_CS_GLU"/>
</dbReference>
<dbReference type="GO" id="GO:0006081">
    <property type="term" value="P:aldehyde metabolic process"/>
    <property type="evidence" value="ECO:0007669"/>
    <property type="project" value="InterPro"/>
</dbReference>
<reference evidence="9 10" key="1">
    <citation type="submission" date="2024-03" db="EMBL/GenBank/DDBJ databases">
        <authorList>
            <person name="Martinez-Hernandez J."/>
        </authorList>
    </citation>
    <scope>NUCLEOTIDE SEQUENCE [LARGE SCALE GENOMIC DNA]</scope>
</reference>
<dbReference type="GO" id="GO:0009414">
    <property type="term" value="P:response to water deprivation"/>
    <property type="evidence" value="ECO:0007669"/>
    <property type="project" value="UniProtKB-ARBA"/>
</dbReference>
<dbReference type="InterPro" id="IPR016163">
    <property type="entry name" value="Ald_DH_C"/>
</dbReference>